<dbReference type="BioCyc" id="JESP1508404:G14D9-11020-MONOMER"/>
<dbReference type="Proteomes" id="UP000031449">
    <property type="component" value="Chromosome"/>
</dbReference>
<proteinExistence type="predicted"/>
<name>A0A0B5AQZ7_9BACL</name>
<dbReference type="OrthoDB" id="2374983at2"/>
<dbReference type="Pfam" id="PF10628">
    <property type="entry name" value="CotE"/>
    <property type="match status" value="1"/>
</dbReference>
<keyword evidence="2" id="KW-1185">Reference proteome</keyword>
<dbReference type="AlphaFoldDB" id="A0A0B5AQZ7"/>
<evidence type="ECO:0000313" key="2">
    <source>
        <dbReference type="Proteomes" id="UP000031449"/>
    </source>
</evidence>
<protein>
    <submittedName>
        <fullName evidence="1">Spore coat protein E</fullName>
    </submittedName>
</protein>
<dbReference type="KEGG" id="jeo:JMA_17650"/>
<accession>A0A0B5AQZ7</accession>
<organism evidence="1 2">
    <name type="scientific">Jeotgalibacillus malaysiensis</name>
    <dbReference type="NCBI Taxonomy" id="1508404"/>
    <lineage>
        <taxon>Bacteria</taxon>
        <taxon>Bacillati</taxon>
        <taxon>Bacillota</taxon>
        <taxon>Bacilli</taxon>
        <taxon>Bacillales</taxon>
        <taxon>Caryophanaceae</taxon>
        <taxon>Jeotgalibacillus</taxon>
    </lineage>
</organism>
<dbReference type="HOGENOM" id="CLU_109780_0_0_9"/>
<sequence>MTEYREIITKSVVAKGRKYVKAKHTVQPPHKPSSILGCWIINHKYAAKKSGHKIEVNGSYELNVWYSHHHNTKTSVMIENVNYRDEINLRYRDKDARNDHEVIARVLQQPNCIEAEISDKGQHIVVHAEREIAAECVGETKVCVAFTHEQPSDDDWEGYDLDEELEHINQNVFDHD</sequence>
<keyword evidence="1" id="KW-0946">Virion</keyword>
<gene>
    <name evidence="1" type="ORF">JMA_17650</name>
</gene>
<dbReference type="STRING" id="1508404.JMA_17650"/>
<reference evidence="1 2" key="1">
    <citation type="submission" date="2014-08" db="EMBL/GenBank/DDBJ databases">
        <title>Complete genome of a marine bacteria Jeotgalibacillus malaysiensis.</title>
        <authorList>
            <person name="Yaakop A.S."/>
            <person name="Chan K.-G."/>
            <person name="Goh K.M."/>
        </authorList>
    </citation>
    <scope>NUCLEOTIDE SEQUENCE [LARGE SCALE GENOMIC DNA]</scope>
    <source>
        <strain evidence="1 2">D5</strain>
    </source>
</reference>
<dbReference type="InterPro" id="IPR018901">
    <property type="entry name" value="Spore_coat_CotE"/>
</dbReference>
<keyword evidence="1" id="KW-0167">Capsid protein</keyword>
<dbReference type="EMBL" id="CP009416">
    <property type="protein sequence ID" value="AJD91082.1"/>
    <property type="molecule type" value="Genomic_DNA"/>
</dbReference>
<evidence type="ECO:0000313" key="1">
    <source>
        <dbReference type="EMBL" id="AJD91082.1"/>
    </source>
</evidence>